<gene>
    <name evidence="4" type="ORF">CKO45_08545</name>
</gene>
<feature type="domain" description="Ice-binding protein C-terminal" evidence="3">
    <location>
        <begin position="169"/>
        <end position="191"/>
    </location>
</feature>
<protein>
    <recommendedName>
        <fullName evidence="3">Ice-binding protein C-terminal domain-containing protein</fullName>
    </recommendedName>
</protein>
<feature type="chain" id="PRO_5045519642" description="Ice-binding protein C-terminal domain-containing protein" evidence="2">
    <location>
        <begin position="24"/>
        <end position="193"/>
    </location>
</feature>
<organism evidence="4 5">
    <name type="scientific">Paracraurococcus ruber</name>
    <dbReference type="NCBI Taxonomy" id="77675"/>
    <lineage>
        <taxon>Bacteria</taxon>
        <taxon>Pseudomonadati</taxon>
        <taxon>Pseudomonadota</taxon>
        <taxon>Alphaproteobacteria</taxon>
        <taxon>Acetobacterales</taxon>
        <taxon>Roseomonadaceae</taxon>
        <taxon>Paracraurococcus</taxon>
    </lineage>
</organism>
<evidence type="ECO:0000256" key="1">
    <source>
        <dbReference type="SAM" id="Phobius"/>
    </source>
</evidence>
<accession>A0ABS1CWE4</accession>
<feature type="signal peptide" evidence="2">
    <location>
        <begin position="1"/>
        <end position="23"/>
    </location>
</feature>
<keyword evidence="2" id="KW-0732">Signal</keyword>
<keyword evidence="1" id="KW-0812">Transmembrane</keyword>
<keyword evidence="1" id="KW-1133">Transmembrane helix</keyword>
<dbReference type="EMBL" id="NRSG01000045">
    <property type="protein sequence ID" value="MBK1658277.1"/>
    <property type="molecule type" value="Genomic_DNA"/>
</dbReference>
<comment type="caution">
    <text evidence="4">The sequence shown here is derived from an EMBL/GenBank/DDBJ whole genome shotgun (WGS) entry which is preliminary data.</text>
</comment>
<sequence length="193" mass="18483">MNITKIVAAAALATTVAAGASQAATINGTAAAAITGISASAPVIGLGTTFTNTLFTAIGSGTGDLNGTAGTFLTLSTVTATAGTAVSFTSAVGNFTGTVQPIGLSASGPATSRVVDIYVLGNFTPAGTLSTFDPGAMSLTFSFTQTGGANSAVSGSFSIASPPSPPPGVPEPMSLALFGMGLAGLGMVARKKA</sequence>
<dbReference type="InterPro" id="IPR013424">
    <property type="entry name" value="Ice-binding_C"/>
</dbReference>
<evidence type="ECO:0000313" key="4">
    <source>
        <dbReference type="EMBL" id="MBK1658277.1"/>
    </source>
</evidence>
<dbReference type="RefSeq" id="WP_133219946.1">
    <property type="nucleotide sequence ID" value="NZ_NRSG01000045.1"/>
</dbReference>
<dbReference type="NCBIfam" id="TIGR02595">
    <property type="entry name" value="PEP_CTERM"/>
    <property type="match status" value="1"/>
</dbReference>
<dbReference type="Proteomes" id="UP000697995">
    <property type="component" value="Unassembled WGS sequence"/>
</dbReference>
<keyword evidence="1" id="KW-0472">Membrane</keyword>
<name>A0ABS1CWE4_9PROT</name>
<keyword evidence="5" id="KW-1185">Reference proteome</keyword>
<evidence type="ECO:0000256" key="2">
    <source>
        <dbReference type="SAM" id="SignalP"/>
    </source>
</evidence>
<dbReference type="Pfam" id="PF07589">
    <property type="entry name" value="PEP-CTERM"/>
    <property type="match status" value="1"/>
</dbReference>
<reference evidence="4 5" key="1">
    <citation type="journal article" date="2020" name="Microorganisms">
        <title>Osmotic Adaptation and Compatible Solute Biosynthesis of Phototrophic Bacteria as Revealed from Genome Analyses.</title>
        <authorList>
            <person name="Imhoff J.F."/>
            <person name="Rahn T."/>
            <person name="Kunzel S."/>
            <person name="Keller A."/>
            <person name="Neulinger S.C."/>
        </authorList>
    </citation>
    <scope>NUCLEOTIDE SEQUENCE [LARGE SCALE GENOMIC DNA]</scope>
    <source>
        <strain evidence="4 5">DSM 15382</strain>
    </source>
</reference>
<proteinExistence type="predicted"/>
<feature type="transmembrane region" description="Helical" evidence="1">
    <location>
        <begin position="172"/>
        <end position="189"/>
    </location>
</feature>
<evidence type="ECO:0000259" key="3">
    <source>
        <dbReference type="Pfam" id="PF07589"/>
    </source>
</evidence>
<evidence type="ECO:0000313" key="5">
    <source>
        <dbReference type="Proteomes" id="UP000697995"/>
    </source>
</evidence>